<evidence type="ECO:0000259" key="4">
    <source>
        <dbReference type="Pfam" id="PF17836"/>
    </source>
</evidence>
<dbReference type="PATRIC" id="fig|745411.4.peg.1407"/>
<dbReference type="Gene3D" id="3.40.50.20">
    <property type="match status" value="1"/>
</dbReference>
<evidence type="ECO:0000256" key="1">
    <source>
        <dbReference type="ARBA" id="ARBA00007274"/>
    </source>
</evidence>
<dbReference type="InterPro" id="IPR050179">
    <property type="entry name" value="Trans_hexapeptide_repeat"/>
</dbReference>
<organism evidence="5 6">
    <name type="scientific">Gallaecimonas xiamenensis 3-C-1</name>
    <dbReference type="NCBI Taxonomy" id="745411"/>
    <lineage>
        <taxon>Bacteria</taxon>
        <taxon>Pseudomonadati</taxon>
        <taxon>Pseudomonadota</taxon>
        <taxon>Gammaproteobacteria</taxon>
        <taxon>Enterobacterales</taxon>
        <taxon>Gallaecimonadaceae</taxon>
        <taxon>Gallaecimonas</taxon>
    </lineage>
</organism>
<sequence length="212" mass="21428">MAKPLVMLGAGGHAAVLAEMLGALGLSIEALVTPDPVAPRRPLAGIPVLASDEALLARYRPDEVELVNGIGALPGRLLRQASFERFSAQGYRFAQVISPQALVSPSAELAEGVQVMPGAIIQSCARIAANTIINSGAIVEHDCQLGPHNHVAPGATLSGAVCTGIGVHIGTGANVIQSVNLGQGAVVGAGATAVRDLAPGHTLLPASQRLRG</sequence>
<dbReference type="NCBIfam" id="TIGR03570">
    <property type="entry name" value="NeuD_NnaD"/>
    <property type="match status" value="1"/>
</dbReference>
<feature type="site" description="Increases basicity of active site His" evidence="2">
    <location>
        <position position="142"/>
    </location>
</feature>
<keyword evidence="5" id="KW-0808">Transferase</keyword>
<feature type="binding site" evidence="3">
    <location>
        <position position="150"/>
    </location>
    <ligand>
        <name>acetyl-CoA</name>
        <dbReference type="ChEBI" id="CHEBI:57288"/>
    </ligand>
</feature>
<feature type="domain" description="PglD N-terminal" evidence="4">
    <location>
        <begin position="5"/>
        <end position="72"/>
    </location>
</feature>
<dbReference type="OrthoDB" id="9794407at2"/>
<dbReference type="InterPro" id="IPR020019">
    <property type="entry name" value="AcTrfase_PglD-like"/>
</dbReference>
<dbReference type="Proteomes" id="UP000006755">
    <property type="component" value="Unassembled WGS sequence"/>
</dbReference>
<dbReference type="InterPro" id="IPR041561">
    <property type="entry name" value="PglD_N"/>
</dbReference>
<dbReference type="EMBL" id="AMRI01000008">
    <property type="protein sequence ID" value="EKE75431.1"/>
    <property type="molecule type" value="Genomic_DNA"/>
</dbReference>
<dbReference type="PANTHER" id="PTHR43300:SF7">
    <property type="entry name" value="UDP-N-ACETYLBACILLOSAMINE N-ACETYLTRANSFERASE"/>
    <property type="match status" value="1"/>
</dbReference>
<name>K2IY73_9GAMM</name>
<dbReference type="CDD" id="cd03360">
    <property type="entry name" value="LbH_AT_putative"/>
    <property type="match status" value="1"/>
</dbReference>
<evidence type="ECO:0000256" key="3">
    <source>
        <dbReference type="PIRSR" id="PIRSR620019-2"/>
    </source>
</evidence>
<reference evidence="5 6" key="1">
    <citation type="journal article" date="2012" name="J. Bacteriol.">
        <title>Genome Sequence of Gallaecimonas xiamenensis Type Strain 3-C-1.</title>
        <authorList>
            <person name="Lai Q."/>
            <person name="Wang L."/>
            <person name="Wang W."/>
            <person name="Shao Z."/>
        </authorList>
    </citation>
    <scope>NUCLEOTIDE SEQUENCE [LARGE SCALE GENOMIC DNA]</scope>
    <source>
        <strain evidence="5 6">3-C-1</strain>
    </source>
</reference>
<dbReference type="GO" id="GO:0016740">
    <property type="term" value="F:transferase activity"/>
    <property type="evidence" value="ECO:0007669"/>
    <property type="project" value="UniProtKB-KW"/>
</dbReference>
<comment type="similarity">
    <text evidence="1">Belongs to the transferase hexapeptide repeat family.</text>
</comment>
<evidence type="ECO:0000256" key="2">
    <source>
        <dbReference type="PIRSR" id="PIRSR620019-1"/>
    </source>
</evidence>
<keyword evidence="6" id="KW-1185">Reference proteome</keyword>
<dbReference type="Pfam" id="PF00132">
    <property type="entry name" value="Hexapep"/>
    <property type="match status" value="1"/>
</dbReference>
<comment type="caution">
    <text evidence="5">The sequence shown here is derived from an EMBL/GenBank/DDBJ whole genome shotgun (WGS) entry which is preliminary data.</text>
</comment>
<evidence type="ECO:0000313" key="5">
    <source>
        <dbReference type="EMBL" id="EKE75431.1"/>
    </source>
</evidence>
<dbReference type="PANTHER" id="PTHR43300">
    <property type="entry name" value="ACETYLTRANSFERASE"/>
    <property type="match status" value="1"/>
</dbReference>
<dbReference type="AlphaFoldDB" id="K2IY73"/>
<feature type="binding site" evidence="3">
    <location>
        <position position="71"/>
    </location>
    <ligand>
        <name>substrate</name>
    </ligand>
</feature>
<accession>K2IY73</accession>
<proteinExistence type="inferred from homology"/>
<dbReference type="Gene3D" id="2.160.10.10">
    <property type="entry name" value="Hexapeptide repeat proteins"/>
    <property type="match status" value="1"/>
</dbReference>
<dbReference type="Pfam" id="PF17836">
    <property type="entry name" value="PglD_N"/>
    <property type="match status" value="1"/>
</dbReference>
<feature type="active site" description="Proton acceptor" evidence="2">
    <location>
        <position position="141"/>
    </location>
</feature>
<dbReference type="InterPro" id="IPR011004">
    <property type="entry name" value="Trimer_LpxA-like_sf"/>
</dbReference>
<evidence type="ECO:0000313" key="6">
    <source>
        <dbReference type="Proteomes" id="UP000006755"/>
    </source>
</evidence>
<protein>
    <submittedName>
        <fullName evidence="5">Carbonic anhydrase/acetyltransferase isoleucine patch superfamily-like protein</fullName>
    </submittedName>
</protein>
<dbReference type="RefSeq" id="WP_008483863.1">
    <property type="nucleotide sequence ID" value="NZ_AMRI01000008.1"/>
</dbReference>
<dbReference type="SUPFAM" id="SSF51161">
    <property type="entry name" value="Trimeric LpxA-like enzymes"/>
    <property type="match status" value="1"/>
</dbReference>
<dbReference type="eggNOG" id="COG1044">
    <property type="taxonomic scope" value="Bacteria"/>
</dbReference>
<dbReference type="STRING" id="745411.B3C1_07134"/>
<dbReference type="InterPro" id="IPR001451">
    <property type="entry name" value="Hexapep"/>
</dbReference>
<gene>
    <name evidence="5" type="ORF">B3C1_07134</name>
</gene>